<evidence type="ECO:0000256" key="7">
    <source>
        <dbReference type="SAM" id="MobiDB-lite"/>
    </source>
</evidence>
<comment type="similarity">
    <text evidence="2">Belongs to the AP-2 family.</text>
</comment>
<dbReference type="GO" id="GO:0000981">
    <property type="term" value="F:DNA-binding transcription factor activity, RNA polymerase II-specific"/>
    <property type="evidence" value="ECO:0007669"/>
    <property type="project" value="TreeGrafter"/>
</dbReference>
<evidence type="ECO:0000313" key="9">
    <source>
        <dbReference type="EMBL" id="CAB3406685.1"/>
    </source>
</evidence>
<keyword evidence="5" id="KW-0804">Transcription</keyword>
<keyword evidence="4" id="KW-0238">DNA-binding</keyword>
<evidence type="ECO:0000259" key="8">
    <source>
        <dbReference type="Pfam" id="PF03299"/>
    </source>
</evidence>
<dbReference type="GO" id="GO:0005634">
    <property type="term" value="C:nucleus"/>
    <property type="evidence" value="ECO:0007669"/>
    <property type="project" value="UniProtKB-SubCell"/>
</dbReference>
<dbReference type="PANTHER" id="PTHR10812:SF17">
    <property type="entry name" value="TRANSCRIPTION FACTOR AP-2, ISOFORM D"/>
    <property type="match status" value="1"/>
</dbReference>
<sequence length="242" mass="27757">MCTDEEIDVEHVSDEESDDESSSPIKESLNPNVIQITTGRLSMISRKTRYVITRPEILRRINLPEHLNSSAIAAFLRKPKRKNGGEDMRKQLKKHGIELSLCKRKASEMTDIANDLNLIMNESYPTTEIAKALLKEAESDKKKKDLIDEVNSFVLMFPMFFNAMHLIQGETSTVPQRFSPFPVINDDVETYSLFTHGLGPLTSRIWTQHFYKIGVDLAAMNFEEELRKRLLLINKIKSKDSK</sequence>
<evidence type="ECO:0000256" key="5">
    <source>
        <dbReference type="ARBA" id="ARBA00023163"/>
    </source>
</evidence>
<dbReference type="OrthoDB" id="5874024at2759"/>
<dbReference type="PANTHER" id="PTHR10812">
    <property type="entry name" value="TRANSCRIPTION FACTOR AP-2"/>
    <property type="match status" value="1"/>
</dbReference>
<organism evidence="9 10">
    <name type="scientific">Caenorhabditis bovis</name>
    <dbReference type="NCBI Taxonomy" id="2654633"/>
    <lineage>
        <taxon>Eukaryota</taxon>
        <taxon>Metazoa</taxon>
        <taxon>Ecdysozoa</taxon>
        <taxon>Nematoda</taxon>
        <taxon>Chromadorea</taxon>
        <taxon>Rhabditida</taxon>
        <taxon>Rhabditina</taxon>
        <taxon>Rhabditomorpha</taxon>
        <taxon>Rhabditoidea</taxon>
        <taxon>Rhabditidae</taxon>
        <taxon>Peloderinae</taxon>
        <taxon>Caenorhabditis</taxon>
    </lineage>
</organism>
<evidence type="ECO:0000313" key="10">
    <source>
        <dbReference type="Proteomes" id="UP000494206"/>
    </source>
</evidence>
<dbReference type="Proteomes" id="UP000494206">
    <property type="component" value="Unassembled WGS sequence"/>
</dbReference>
<accession>A0A8S1F1M3</accession>
<comment type="caution">
    <text evidence="9">The sequence shown here is derived from an EMBL/GenBank/DDBJ whole genome shotgun (WGS) entry which is preliminary data.</text>
</comment>
<dbReference type="EMBL" id="CADEPM010000005">
    <property type="protein sequence ID" value="CAB3406685.1"/>
    <property type="molecule type" value="Genomic_DNA"/>
</dbReference>
<keyword evidence="10" id="KW-1185">Reference proteome</keyword>
<dbReference type="Pfam" id="PF03299">
    <property type="entry name" value="TF_AP-2"/>
    <property type="match status" value="1"/>
</dbReference>
<evidence type="ECO:0000256" key="1">
    <source>
        <dbReference type="ARBA" id="ARBA00004123"/>
    </source>
</evidence>
<gene>
    <name evidence="9" type="ORF">CBOVIS_LOCUS8722</name>
</gene>
<proteinExistence type="inferred from homology"/>
<dbReference type="InterPro" id="IPR013854">
    <property type="entry name" value="TF_AP2_C"/>
</dbReference>
<dbReference type="AlphaFoldDB" id="A0A8S1F1M3"/>
<name>A0A8S1F1M3_9PELO</name>
<reference evidence="9 10" key="1">
    <citation type="submission" date="2020-04" db="EMBL/GenBank/DDBJ databases">
        <authorList>
            <person name="Laetsch R D."/>
            <person name="Stevens L."/>
            <person name="Kumar S."/>
            <person name="Blaxter L. M."/>
        </authorList>
    </citation>
    <scope>NUCLEOTIDE SEQUENCE [LARGE SCALE GENOMIC DNA]</scope>
</reference>
<keyword evidence="6" id="KW-0539">Nucleus</keyword>
<dbReference type="InterPro" id="IPR004979">
    <property type="entry name" value="TF_AP2"/>
</dbReference>
<evidence type="ECO:0000256" key="4">
    <source>
        <dbReference type="ARBA" id="ARBA00023125"/>
    </source>
</evidence>
<evidence type="ECO:0000256" key="6">
    <source>
        <dbReference type="ARBA" id="ARBA00023242"/>
    </source>
</evidence>
<dbReference type="GO" id="GO:0042127">
    <property type="term" value="P:regulation of cell population proliferation"/>
    <property type="evidence" value="ECO:0007669"/>
    <property type="project" value="TreeGrafter"/>
</dbReference>
<feature type="region of interest" description="Disordered" evidence="7">
    <location>
        <begin position="1"/>
        <end position="29"/>
    </location>
</feature>
<protein>
    <recommendedName>
        <fullName evidence="8">Transcription factor AP-2 C-terminal domain-containing protein</fullName>
    </recommendedName>
</protein>
<keyword evidence="3" id="KW-0805">Transcription regulation</keyword>
<comment type="subcellular location">
    <subcellularLocation>
        <location evidence="1">Nucleus</location>
    </subcellularLocation>
</comment>
<evidence type="ECO:0000256" key="2">
    <source>
        <dbReference type="ARBA" id="ARBA00007770"/>
    </source>
</evidence>
<evidence type="ECO:0000256" key="3">
    <source>
        <dbReference type="ARBA" id="ARBA00023015"/>
    </source>
</evidence>
<feature type="domain" description="Transcription factor AP-2 C-terminal" evidence="8">
    <location>
        <begin position="38"/>
        <end position="215"/>
    </location>
</feature>
<dbReference type="GO" id="GO:0000977">
    <property type="term" value="F:RNA polymerase II transcription regulatory region sequence-specific DNA binding"/>
    <property type="evidence" value="ECO:0007669"/>
    <property type="project" value="TreeGrafter"/>
</dbReference>